<proteinExistence type="predicted"/>
<organism evidence="2">
    <name type="scientific">Phytophthora nicotianae</name>
    <name type="common">Potato buckeye rot agent</name>
    <name type="synonym">Phytophthora parasitica</name>
    <dbReference type="NCBI Taxonomy" id="4792"/>
    <lineage>
        <taxon>Eukaryota</taxon>
        <taxon>Sar</taxon>
        <taxon>Stramenopiles</taxon>
        <taxon>Oomycota</taxon>
        <taxon>Peronosporomycetes</taxon>
        <taxon>Peronosporales</taxon>
        <taxon>Peronosporaceae</taxon>
        <taxon>Phytophthora</taxon>
    </lineage>
</organism>
<dbReference type="AlphaFoldDB" id="W2JYY3"/>
<evidence type="ECO:0000313" key="2">
    <source>
        <dbReference type="EMBL" id="ETL77519.1"/>
    </source>
</evidence>
<dbReference type="EMBL" id="KI683597">
    <property type="protein sequence ID" value="ETL77519.1"/>
    <property type="molecule type" value="Genomic_DNA"/>
</dbReference>
<sequence length="122" mass="13071">MESVAAQRDMLPTACTEAKEKAGFSPHGTDQPAPLDELPQQQLVSNAAKAHRHSTVVTRSIMSRAVYSEARHFTPHTGICITHVTSCAIFTNQSGNNNDLLTTKGTKRKKTAALAAHSSLAC</sequence>
<reference evidence="2" key="1">
    <citation type="submission" date="2013-11" db="EMBL/GenBank/DDBJ databases">
        <title>The Genome Sequence of Phytophthora parasitica CHvinca01.</title>
        <authorList>
            <consortium name="The Broad Institute Genomics Platform"/>
            <person name="Russ C."/>
            <person name="Tyler B."/>
            <person name="Panabieres F."/>
            <person name="Shan W."/>
            <person name="Tripathy S."/>
            <person name="Grunwald N."/>
            <person name="Machado M."/>
            <person name="Johnson C.S."/>
            <person name="Arredondo F."/>
            <person name="Hong C."/>
            <person name="Coffey M."/>
            <person name="Young S.K."/>
            <person name="Zeng Q."/>
            <person name="Gargeya S."/>
            <person name="Fitzgerald M."/>
            <person name="Abouelleil A."/>
            <person name="Alvarado L."/>
            <person name="Chapman S.B."/>
            <person name="Gainer-Dewar J."/>
            <person name="Goldberg J."/>
            <person name="Griggs A."/>
            <person name="Gujja S."/>
            <person name="Hansen M."/>
            <person name="Howarth C."/>
            <person name="Imamovic A."/>
            <person name="Ireland A."/>
            <person name="Larimer J."/>
            <person name="McCowan C."/>
            <person name="Murphy C."/>
            <person name="Pearson M."/>
            <person name="Poon T.W."/>
            <person name="Priest M."/>
            <person name="Roberts A."/>
            <person name="Saif S."/>
            <person name="Shea T."/>
            <person name="Sykes S."/>
            <person name="Wortman J."/>
            <person name="Nusbaum C."/>
            <person name="Birren B."/>
        </authorList>
    </citation>
    <scope>NUCLEOTIDE SEQUENCE [LARGE SCALE GENOMIC DNA]</scope>
    <source>
        <strain evidence="2">CHvinca01</strain>
    </source>
</reference>
<feature type="region of interest" description="Disordered" evidence="1">
    <location>
        <begin position="15"/>
        <end position="37"/>
    </location>
</feature>
<dbReference type="Proteomes" id="UP000054423">
    <property type="component" value="Unassembled WGS sequence"/>
</dbReference>
<protein>
    <submittedName>
        <fullName evidence="2">Uncharacterized protein</fullName>
    </submittedName>
</protein>
<name>W2JYY3_PHYNI</name>
<gene>
    <name evidence="2" type="ORF">L917_21540</name>
</gene>
<accession>W2JYY3</accession>
<evidence type="ECO:0000256" key="1">
    <source>
        <dbReference type="SAM" id="MobiDB-lite"/>
    </source>
</evidence>